<protein>
    <submittedName>
        <fullName evidence="1">Uncharacterized protein</fullName>
    </submittedName>
</protein>
<keyword evidence="2" id="KW-1185">Reference proteome</keyword>
<organism evidence="1 2">
    <name type="scientific">Jatropha curcas</name>
    <name type="common">Barbados nut</name>
    <dbReference type="NCBI Taxonomy" id="180498"/>
    <lineage>
        <taxon>Eukaryota</taxon>
        <taxon>Viridiplantae</taxon>
        <taxon>Streptophyta</taxon>
        <taxon>Embryophyta</taxon>
        <taxon>Tracheophyta</taxon>
        <taxon>Spermatophyta</taxon>
        <taxon>Magnoliopsida</taxon>
        <taxon>eudicotyledons</taxon>
        <taxon>Gunneridae</taxon>
        <taxon>Pentapetalae</taxon>
        <taxon>rosids</taxon>
        <taxon>fabids</taxon>
        <taxon>Malpighiales</taxon>
        <taxon>Euphorbiaceae</taxon>
        <taxon>Crotonoideae</taxon>
        <taxon>Jatropheae</taxon>
        <taxon>Jatropha</taxon>
    </lineage>
</organism>
<gene>
    <name evidence="1" type="ORF">JCGZ_12639</name>
</gene>
<evidence type="ECO:0000313" key="2">
    <source>
        <dbReference type="Proteomes" id="UP000027138"/>
    </source>
</evidence>
<dbReference type="Proteomes" id="UP000027138">
    <property type="component" value="Unassembled WGS sequence"/>
</dbReference>
<proteinExistence type="predicted"/>
<accession>A0A067KQP0</accession>
<dbReference type="EMBL" id="KK914520">
    <property type="protein sequence ID" value="KDP34605.1"/>
    <property type="molecule type" value="Genomic_DNA"/>
</dbReference>
<reference evidence="1 2" key="1">
    <citation type="journal article" date="2014" name="PLoS ONE">
        <title>Global Analysis of Gene Expression Profiles in Physic Nut (Jatropha curcas L.) Seedlings Exposed to Salt Stress.</title>
        <authorList>
            <person name="Zhang L."/>
            <person name="Zhang C."/>
            <person name="Wu P."/>
            <person name="Chen Y."/>
            <person name="Li M."/>
            <person name="Jiang H."/>
            <person name="Wu G."/>
        </authorList>
    </citation>
    <scope>NUCLEOTIDE SEQUENCE [LARGE SCALE GENOMIC DNA]</scope>
    <source>
        <strain evidence="2">cv. GZQX0401</strain>
        <tissue evidence="1">Young leaves</tissue>
    </source>
</reference>
<name>A0A067KQP0_JATCU</name>
<evidence type="ECO:0000313" key="1">
    <source>
        <dbReference type="EMBL" id="KDP34605.1"/>
    </source>
</evidence>
<dbReference type="AlphaFoldDB" id="A0A067KQP0"/>
<sequence>MSLNDTPRDTEILSPPSRTYASLPDEICTRCSKHYLDLLGMVLKLKFLSKALKSESKISGLDQLRSLGWGKLLTIFQYQALENSTTVPKMQESARSGIVSASNGAPEA</sequence>